<name>A0A4R8MMW8_LEPME</name>
<dbReference type="GeneID" id="79829167"/>
<dbReference type="Proteomes" id="UP000294684">
    <property type="component" value="Unassembled WGS sequence"/>
</dbReference>
<reference evidence="2 3" key="1">
    <citation type="submission" date="2019-03" db="EMBL/GenBank/DDBJ databases">
        <title>Genomic Encyclopedia of Archaeal and Bacterial Type Strains, Phase II (KMG-II): from individual species to whole genera.</title>
        <authorList>
            <person name="Goeker M."/>
        </authorList>
    </citation>
    <scope>NUCLEOTIDE SEQUENCE [LARGE SCALE GENOMIC DNA]</scope>
    <source>
        <strain evidence="2 3">DSM 21537</strain>
    </source>
</reference>
<evidence type="ECO:0000256" key="1">
    <source>
        <dbReference type="SAM" id="Coils"/>
    </source>
</evidence>
<proteinExistence type="predicted"/>
<organism evidence="2 3">
    <name type="scientific">Leptospira meyeri</name>
    <dbReference type="NCBI Taxonomy" id="29508"/>
    <lineage>
        <taxon>Bacteria</taxon>
        <taxon>Pseudomonadati</taxon>
        <taxon>Spirochaetota</taxon>
        <taxon>Spirochaetia</taxon>
        <taxon>Leptospirales</taxon>
        <taxon>Leptospiraceae</taxon>
        <taxon>Leptospira</taxon>
    </lineage>
</organism>
<dbReference type="STRING" id="1193051.LEP1GSC017_0003"/>
<dbReference type="RefSeq" id="WP_208325429.1">
    <property type="nucleotide sequence ID" value="NZ_SORO01000006.1"/>
</dbReference>
<keyword evidence="1" id="KW-0175">Coiled coil</keyword>
<evidence type="ECO:0000313" key="2">
    <source>
        <dbReference type="EMBL" id="TDY66539.1"/>
    </source>
</evidence>
<feature type="coiled-coil region" evidence="1">
    <location>
        <begin position="632"/>
        <end position="659"/>
    </location>
</feature>
<evidence type="ECO:0000313" key="3">
    <source>
        <dbReference type="Proteomes" id="UP000294684"/>
    </source>
</evidence>
<protein>
    <submittedName>
        <fullName evidence="2">Uncharacterized protein</fullName>
    </submittedName>
</protein>
<sequence length="659" mass="78917">MMNKDNFYKYDLYTLERIYPERLFVQELETFSSLNESIIPFIQQVSDLLHTSIKENENVDIKKINLPNINEELDEFLADNPLYTSYSKNNISDFVFKKFVSRIFMKDGQNNQTHVILDYIHSWLERKLALSIVKDSRFNSLEVLKLLIDKTEMLRSFHIDLLENIPKEWVIKNKEDWTSVKVSPDKLLDPIRTYDREFINQYEITLLELPMENIWKYVQEATKNSDNIMLNHEFNFLSSVLIRTDIFLWIEFWDNLNLPIIQDCVFFSLFDFPPDVYLQLVSTLTDKEVFIKSNLKVLLLILAHNYFEASNKLTQRFSIYEDFERKNERNAYIFEKGIEKQKEWLEERKINYEILIQKLNVKLSNSEVEEWIFSYKPRTNNRRFKLDTIYNSEIELLTETYKKKSTNRLSFDLESFNLQKFNFYVKVIKENENKEVSSALLEAMTIFVSSERFFWDRTFSEPYWSALKDLGFVISQQENPIQIAKELIIKFKSIHQGWNPFKIDYSPIMKESFICSGVALLFENESAFRDKNEKAFFFKELLNHILMQDRFSQIDSSEYYQVPLRLLFLVANQLFPDVKEFCEITLIDDYDHFYSLLAILTIDKIPLLEISKDRFKARIESDFLLLKRQLKNRNQMDKIQELEKMIESLEIDRSDGKAN</sequence>
<dbReference type="AlphaFoldDB" id="A0A4R8MMW8"/>
<keyword evidence="3" id="KW-1185">Reference proteome</keyword>
<comment type="caution">
    <text evidence="2">The sequence shown here is derived from an EMBL/GenBank/DDBJ whole genome shotgun (WGS) entry which is preliminary data.</text>
</comment>
<dbReference type="EMBL" id="SORO01000006">
    <property type="protein sequence ID" value="TDY66539.1"/>
    <property type="molecule type" value="Genomic_DNA"/>
</dbReference>
<gene>
    <name evidence="2" type="ORF">CLV96_3918</name>
</gene>
<accession>A0A4R8MMW8</accession>